<evidence type="ECO:0000256" key="1">
    <source>
        <dbReference type="ARBA" id="ARBA00023239"/>
    </source>
</evidence>
<dbReference type="GO" id="GO:0019698">
    <property type="term" value="P:D-galacturonate catabolic process"/>
    <property type="evidence" value="ECO:0007669"/>
    <property type="project" value="TreeGrafter"/>
</dbReference>
<evidence type="ECO:0000313" key="3">
    <source>
        <dbReference type="EMBL" id="GGW48335.1"/>
    </source>
</evidence>
<dbReference type="GO" id="GO:0016787">
    <property type="term" value="F:hydrolase activity"/>
    <property type="evidence" value="ECO:0007669"/>
    <property type="project" value="UniProtKB-KW"/>
</dbReference>
<keyword evidence="4" id="KW-1185">Reference proteome</keyword>
<dbReference type="AlphaFoldDB" id="A0A918J4Y1"/>
<keyword evidence="3" id="KW-0378">Hydrolase</keyword>
<reference evidence="3" key="1">
    <citation type="journal article" date="2014" name="Int. J. Syst. Evol. Microbiol.">
        <title>Complete genome sequence of Corynebacterium casei LMG S-19264T (=DSM 44701T), isolated from a smear-ripened cheese.</title>
        <authorList>
            <consortium name="US DOE Joint Genome Institute (JGI-PGF)"/>
            <person name="Walter F."/>
            <person name="Albersmeier A."/>
            <person name="Kalinowski J."/>
            <person name="Ruckert C."/>
        </authorList>
    </citation>
    <scope>NUCLEOTIDE SEQUENCE</scope>
    <source>
        <strain evidence="3">KCTC 12113</strain>
    </source>
</reference>
<dbReference type="InterPro" id="IPR044144">
    <property type="entry name" value="SAF_UxaA/GarD"/>
</dbReference>
<dbReference type="CDD" id="cd11613">
    <property type="entry name" value="SAF_AH_GD"/>
    <property type="match status" value="1"/>
</dbReference>
<dbReference type="Proteomes" id="UP000634668">
    <property type="component" value="Unassembled WGS sequence"/>
</dbReference>
<evidence type="ECO:0000259" key="2">
    <source>
        <dbReference type="SMART" id="SM00858"/>
    </source>
</evidence>
<organism evidence="3 4">
    <name type="scientific">Arenibacter certesii</name>
    <dbReference type="NCBI Taxonomy" id="228955"/>
    <lineage>
        <taxon>Bacteria</taxon>
        <taxon>Pseudomonadati</taxon>
        <taxon>Bacteroidota</taxon>
        <taxon>Flavobacteriia</taxon>
        <taxon>Flavobacteriales</taxon>
        <taxon>Flavobacteriaceae</taxon>
        <taxon>Arenibacter</taxon>
    </lineage>
</organism>
<reference evidence="3" key="2">
    <citation type="submission" date="2020-09" db="EMBL/GenBank/DDBJ databases">
        <authorList>
            <person name="Sun Q."/>
            <person name="Kim S."/>
        </authorList>
    </citation>
    <scope>NUCLEOTIDE SEQUENCE</scope>
    <source>
        <strain evidence="3">KCTC 12113</strain>
    </source>
</reference>
<dbReference type="EMBL" id="BMWP01000035">
    <property type="protein sequence ID" value="GGW48335.1"/>
    <property type="molecule type" value="Genomic_DNA"/>
</dbReference>
<dbReference type="PANTHER" id="PTHR30536">
    <property type="entry name" value="ALTRONATE/GALACTARATE DEHYDRATASE"/>
    <property type="match status" value="1"/>
</dbReference>
<protein>
    <submittedName>
        <fullName evidence="3">Hydrolase</fullName>
    </submittedName>
</protein>
<gene>
    <name evidence="3" type="ORF">GCM10007383_35550</name>
</gene>
<keyword evidence="1" id="KW-0456">Lyase</keyword>
<dbReference type="Pfam" id="PF08666">
    <property type="entry name" value="SAF"/>
    <property type="match status" value="1"/>
</dbReference>
<dbReference type="GO" id="GO:0016829">
    <property type="term" value="F:lyase activity"/>
    <property type="evidence" value="ECO:0007669"/>
    <property type="project" value="UniProtKB-KW"/>
</dbReference>
<dbReference type="PANTHER" id="PTHR30536:SF5">
    <property type="entry name" value="ALTRONATE DEHYDRATASE"/>
    <property type="match status" value="1"/>
</dbReference>
<accession>A0A918J4Y1</accession>
<dbReference type="InterPro" id="IPR052172">
    <property type="entry name" value="UxaA_altronate/galactarate_dh"/>
</dbReference>
<dbReference type="InterPro" id="IPR013974">
    <property type="entry name" value="SAF"/>
</dbReference>
<name>A0A918J4Y1_9FLAO</name>
<feature type="domain" description="SAF" evidence="2">
    <location>
        <begin position="14"/>
        <end position="85"/>
    </location>
</feature>
<dbReference type="Gene3D" id="2.30.130.110">
    <property type="match status" value="1"/>
</dbReference>
<dbReference type="RefSeq" id="WP_026814601.1">
    <property type="nucleotide sequence ID" value="NZ_BMWP01000035.1"/>
</dbReference>
<evidence type="ECO:0000313" key="4">
    <source>
        <dbReference type="Proteomes" id="UP000634668"/>
    </source>
</evidence>
<proteinExistence type="predicted"/>
<comment type="caution">
    <text evidence="3">The sequence shown here is derived from an EMBL/GenBank/DDBJ whole genome shotgun (WGS) entry which is preliminary data.</text>
</comment>
<sequence>MGSFKKLIRLSENDNVLVVCCNIEPGEELQLENVRYVINEFVALGHKIALKDIAMGEPILKFNVVIGSAVRDIKKGQHVHVHNIKSDFIPTYTIDNQKS</sequence>
<dbReference type="SMART" id="SM00858">
    <property type="entry name" value="SAF"/>
    <property type="match status" value="1"/>
</dbReference>